<keyword evidence="1" id="KW-0812">Transmembrane</keyword>
<keyword evidence="1" id="KW-0472">Membrane</keyword>
<evidence type="ECO:0000313" key="2">
    <source>
        <dbReference type="EMBL" id="QGU33191.1"/>
    </source>
</evidence>
<gene>
    <name evidence="2" type="ORF">E6P07_09520</name>
</gene>
<name>A0A6I6DZR1_THETI</name>
<dbReference type="RefSeq" id="WP_153975385.1">
    <property type="nucleotide sequence ID" value="NZ_CP039268.1"/>
</dbReference>
<dbReference type="Proteomes" id="UP000426424">
    <property type="component" value="Chromosome"/>
</dbReference>
<dbReference type="Pfam" id="PF04246">
    <property type="entry name" value="RseC_MucC"/>
    <property type="match status" value="1"/>
</dbReference>
<protein>
    <submittedName>
        <fullName evidence="2">Uncharacterized protein</fullName>
    </submittedName>
</protein>
<accession>A0A6I6DZR1</accession>
<dbReference type="AlphaFoldDB" id="A0A6I6DZR1"/>
<evidence type="ECO:0000313" key="3">
    <source>
        <dbReference type="Proteomes" id="UP000426424"/>
    </source>
</evidence>
<proteinExistence type="predicted"/>
<sequence>MKTLTPVGQIPMRETRPAWTGCAGCLSQGRCGSAQAFSPPEEAGPAVTPPPRLIRGAALAYLVPATAMLIGAVLGAGAGDAAAATGAVCGLMSGLLLLRRLATTLSIQARREDR</sequence>
<dbReference type="KEGG" id="ttp:E6P07_09520"/>
<keyword evidence="3" id="KW-1185">Reference proteome</keyword>
<feature type="transmembrane region" description="Helical" evidence="1">
    <location>
        <begin position="58"/>
        <end position="76"/>
    </location>
</feature>
<reference evidence="2 3" key="1">
    <citation type="submission" date="2019-12" db="EMBL/GenBank/DDBJ databases">
        <title>The complete genome of the thermophilic, anoxygenic phototrophic gammaproteobacterium Thermochromatium tepidum.</title>
        <authorList>
            <person name="Sattley W.M."/>
            <person name="Swingley W.D."/>
            <person name="Burchell B.M."/>
            <person name="Gurbani S.A."/>
            <person name="Kujawa C.M."/>
            <person name="Nuccio D.A."/>
            <person name="Schladweiler J."/>
            <person name="Shaffer K.N."/>
            <person name="Stokes L.M."/>
            <person name="Touchman J.W."/>
            <person name="Blankenship R.E."/>
            <person name="Madigan M.T."/>
        </authorList>
    </citation>
    <scope>NUCLEOTIDE SEQUENCE [LARGE SCALE GENOMIC DNA]</scope>
    <source>
        <strain evidence="2 3">ATCC 43061</strain>
    </source>
</reference>
<feature type="transmembrane region" description="Helical" evidence="1">
    <location>
        <begin position="82"/>
        <end position="102"/>
    </location>
</feature>
<keyword evidence="1" id="KW-1133">Transmembrane helix</keyword>
<dbReference type="EMBL" id="CP039268">
    <property type="protein sequence ID" value="QGU33191.1"/>
    <property type="molecule type" value="Genomic_DNA"/>
</dbReference>
<organism evidence="2 3">
    <name type="scientific">Thermochromatium tepidum ATCC 43061</name>
    <dbReference type="NCBI Taxonomy" id="316276"/>
    <lineage>
        <taxon>Bacteria</taxon>
        <taxon>Pseudomonadati</taxon>
        <taxon>Pseudomonadota</taxon>
        <taxon>Gammaproteobacteria</taxon>
        <taxon>Chromatiales</taxon>
        <taxon>Chromatiaceae</taxon>
        <taxon>Thermochromatium</taxon>
    </lineage>
</organism>
<evidence type="ECO:0000256" key="1">
    <source>
        <dbReference type="SAM" id="Phobius"/>
    </source>
</evidence>